<dbReference type="GeneID" id="22111254"/>
<keyword evidence="1" id="KW-1133">Transmembrane helix</keyword>
<dbReference type="RefSeq" id="YP_009101801.1">
    <property type="nucleotide sequence ID" value="NC_025447.1"/>
</dbReference>
<dbReference type="KEGG" id="vg:22111254"/>
<keyword evidence="1" id="KW-0812">Transmembrane</keyword>
<keyword evidence="3" id="KW-1185">Reference proteome</keyword>
<feature type="transmembrane region" description="Helical" evidence="1">
    <location>
        <begin position="28"/>
        <end position="49"/>
    </location>
</feature>
<keyword evidence="1" id="KW-0472">Membrane</keyword>
<organism evidence="2 3">
    <name type="scientific">Escherichia phage 121Q</name>
    <dbReference type="NCBI Taxonomy" id="1555202"/>
    <lineage>
        <taxon>Viruses</taxon>
        <taxon>Duplodnaviria</taxon>
        <taxon>Heunggongvirae</taxon>
        <taxon>Uroviricota</taxon>
        <taxon>Caudoviricetes</taxon>
        <taxon>Asteriusvirus</taxon>
        <taxon>Asteriusvirus av121Q</taxon>
    </lineage>
</organism>
<dbReference type="EMBL" id="KM507819">
    <property type="protein sequence ID" value="AIT14104.1"/>
    <property type="molecule type" value="Genomic_DNA"/>
</dbReference>
<proteinExistence type="predicted"/>
<feature type="transmembrane region" description="Helical" evidence="1">
    <location>
        <begin position="61"/>
        <end position="82"/>
    </location>
</feature>
<evidence type="ECO:0000313" key="2">
    <source>
        <dbReference type="EMBL" id="AIT14104.1"/>
    </source>
</evidence>
<sequence>MKILLVLILLIVLPFTLVSPGLAWNVFVYLVCTIVVNGILFLVLFINGIGHGGGWTSTADIVHKTTMSLFVMWNLFWTWFVFF</sequence>
<evidence type="ECO:0000256" key="1">
    <source>
        <dbReference type="SAM" id="Phobius"/>
    </source>
</evidence>
<gene>
    <name evidence="2" type="primary">214</name>
    <name evidence="2" type="ORF">PBI_121Q_214</name>
</gene>
<evidence type="ECO:0000313" key="3">
    <source>
        <dbReference type="Proteomes" id="UP000029889"/>
    </source>
</evidence>
<accession>A0A097EXD1</accession>
<name>A0A097EXD1_9CAUD</name>
<dbReference type="Proteomes" id="UP000029889">
    <property type="component" value="Segment"/>
</dbReference>
<protein>
    <submittedName>
        <fullName evidence="2">Uncharacterized protein</fullName>
    </submittedName>
</protein>
<reference evidence="2 3" key="1">
    <citation type="submission" date="2014-09" db="EMBL/GenBank/DDBJ databases">
        <authorList>
            <person name="Lapin J.S."/>
            <person name="Pope W.H."/>
            <person name="Hua J."/>
            <person name="Ford M.E."/>
            <person name="Conway J.F."/>
            <person name="Hatfull G.F."/>
            <person name="Hendrix R.W."/>
        </authorList>
    </citation>
    <scope>NUCLEOTIDE SEQUENCE [LARGE SCALE GENOMIC DNA]</scope>
</reference>